<comment type="similarity">
    <text evidence="2 11">Belongs to the cytochrome c-type heme lyase family.</text>
</comment>
<comment type="catalytic activity">
    <reaction evidence="10">
        <text>holo-[cytochrome c] = apo-[cytochrome c] + heme b</text>
        <dbReference type="Rhea" id="RHEA:22648"/>
        <dbReference type="Rhea" id="RHEA-COMP:10725"/>
        <dbReference type="Rhea" id="RHEA-COMP:10726"/>
        <dbReference type="ChEBI" id="CHEBI:29950"/>
        <dbReference type="ChEBI" id="CHEBI:60344"/>
        <dbReference type="ChEBI" id="CHEBI:83739"/>
        <dbReference type="EC" id="4.4.1.17"/>
    </reaction>
    <physiologicalReaction direction="right-to-left" evidence="10">
        <dbReference type="Rhea" id="RHEA:22650"/>
    </physiologicalReaction>
</comment>
<keyword evidence="8 11" id="KW-0472">Membrane</keyword>
<dbReference type="PANTHER" id="PTHR12743">
    <property type="entry name" value="CYTOCHROME C1 HEME LYASE"/>
    <property type="match status" value="1"/>
</dbReference>
<dbReference type="PANTHER" id="PTHR12743:SF0">
    <property type="entry name" value="HOLOCYTOCHROME C-TYPE SYNTHASE"/>
    <property type="match status" value="1"/>
</dbReference>
<keyword evidence="13" id="KW-1185">Reference proteome</keyword>
<evidence type="ECO:0000256" key="7">
    <source>
        <dbReference type="ARBA" id="ARBA00023128"/>
    </source>
</evidence>
<evidence type="ECO:0000256" key="6">
    <source>
        <dbReference type="ARBA" id="ARBA00023004"/>
    </source>
</evidence>
<evidence type="ECO:0000256" key="9">
    <source>
        <dbReference type="ARBA" id="ARBA00023239"/>
    </source>
</evidence>
<keyword evidence="9 11" id="KW-0456">Lyase</keyword>
<dbReference type="FunCoup" id="A0A7M7JW40">
    <property type="interactions" value="899"/>
</dbReference>
<proteinExistence type="inferred from homology"/>
<dbReference type="OMA" id="QCPIPHE"/>
<dbReference type="PROSITE" id="PS00822">
    <property type="entry name" value="CYTO_HEME_LYASE_2"/>
    <property type="match status" value="1"/>
</dbReference>
<reference evidence="12" key="1">
    <citation type="submission" date="2021-01" db="UniProtKB">
        <authorList>
            <consortium name="EnsemblMetazoa"/>
        </authorList>
    </citation>
    <scope>IDENTIFICATION</scope>
</reference>
<dbReference type="InterPro" id="IPR000511">
    <property type="entry name" value="Holocyt_c/c1_synthase"/>
</dbReference>
<keyword evidence="7 11" id="KW-0496">Mitochondrion</keyword>
<evidence type="ECO:0000256" key="8">
    <source>
        <dbReference type="ARBA" id="ARBA00023136"/>
    </source>
</evidence>
<dbReference type="RefSeq" id="XP_022658058.1">
    <property type="nucleotide sequence ID" value="XM_022802323.1"/>
</dbReference>
<protein>
    <recommendedName>
        <fullName evidence="11">Holocytochrome c-type synthase</fullName>
        <ecNumber evidence="11">4.4.1.17</ecNumber>
    </recommendedName>
</protein>
<dbReference type="EC" id="4.4.1.17" evidence="11"/>
<evidence type="ECO:0000256" key="4">
    <source>
        <dbReference type="ARBA" id="ARBA00022723"/>
    </source>
</evidence>
<dbReference type="InParanoid" id="A0A7M7JW40"/>
<dbReference type="Proteomes" id="UP000594260">
    <property type="component" value="Unplaced"/>
</dbReference>
<dbReference type="GO" id="GO:0004408">
    <property type="term" value="F:holocytochrome-c synthase activity"/>
    <property type="evidence" value="ECO:0007669"/>
    <property type="project" value="UniProtKB-EC"/>
</dbReference>
<dbReference type="GeneID" id="111249038"/>
<evidence type="ECO:0000256" key="1">
    <source>
        <dbReference type="ARBA" id="ARBA00004273"/>
    </source>
</evidence>
<comment type="subcellular location">
    <subcellularLocation>
        <location evidence="1 11">Mitochondrion inner membrane</location>
    </subcellularLocation>
</comment>
<dbReference type="GO" id="GO:0005743">
    <property type="term" value="C:mitochondrial inner membrane"/>
    <property type="evidence" value="ECO:0007669"/>
    <property type="project" value="UniProtKB-SubCell"/>
</dbReference>
<dbReference type="KEGG" id="vde:111249038"/>
<sequence length="318" mass="36311">MGNQQAAPKEVPGPLGTVMVFTNSEKQAAIDAKVQFSLHCGLSYTFQLAAGAKTGSKPAECIPGNCPAKNGKNEENNNQAATYISECPMRQGEAGEPKDYINPLNMMPQPNQRPQPDQPFSLPTDRAKSTIPKADGKDGETWEYPSPQMFWNAMIRKGWRWQEASLEPKDMMDIIRIHNANNEQAWREVLKWEALHYSECRCPKLRKFGGKATDYSPRASMRYWLGYDLPFDRHDWIVDRCGKDVRYVIDYYDGGPVNPQNSEFTLLDVRPAMDSFENIWDRMRVAYWRWKLEWFNIAPKPHKLAEPPQVSDAATSSS</sequence>
<organism evidence="12 13">
    <name type="scientific">Varroa destructor</name>
    <name type="common">Honeybee mite</name>
    <dbReference type="NCBI Taxonomy" id="109461"/>
    <lineage>
        <taxon>Eukaryota</taxon>
        <taxon>Metazoa</taxon>
        <taxon>Ecdysozoa</taxon>
        <taxon>Arthropoda</taxon>
        <taxon>Chelicerata</taxon>
        <taxon>Arachnida</taxon>
        <taxon>Acari</taxon>
        <taxon>Parasitiformes</taxon>
        <taxon>Mesostigmata</taxon>
        <taxon>Gamasina</taxon>
        <taxon>Dermanyssoidea</taxon>
        <taxon>Varroidae</taxon>
        <taxon>Varroa</taxon>
    </lineage>
</organism>
<keyword evidence="5 11" id="KW-0999">Mitochondrion inner membrane</keyword>
<dbReference type="CTD" id="42590"/>
<dbReference type="GO" id="GO:0046872">
    <property type="term" value="F:metal ion binding"/>
    <property type="evidence" value="ECO:0007669"/>
    <property type="project" value="UniProtKB-KW"/>
</dbReference>
<accession>A0A7M7JW40</accession>
<dbReference type="OrthoDB" id="4243at2759"/>
<evidence type="ECO:0000256" key="2">
    <source>
        <dbReference type="ARBA" id="ARBA00007255"/>
    </source>
</evidence>
<dbReference type="Pfam" id="PF01265">
    <property type="entry name" value="Cyto_heme_lyase"/>
    <property type="match status" value="1"/>
</dbReference>
<evidence type="ECO:0000313" key="12">
    <source>
        <dbReference type="EnsemblMetazoa" id="XP_022658058"/>
    </source>
</evidence>
<name>A0A7M7JW40_VARDE</name>
<dbReference type="EnsemblMetazoa" id="XM_022802323">
    <property type="protein sequence ID" value="XP_022658058"/>
    <property type="gene ID" value="LOC111249038"/>
</dbReference>
<evidence type="ECO:0000256" key="10">
    <source>
        <dbReference type="ARBA" id="ARBA00023944"/>
    </source>
</evidence>
<evidence type="ECO:0000256" key="5">
    <source>
        <dbReference type="ARBA" id="ARBA00022792"/>
    </source>
</evidence>
<evidence type="ECO:0000256" key="3">
    <source>
        <dbReference type="ARBA" id="ARBA00022617"/>
    </source>
</evidence>
<keyword evidence="4 11" id="KW-0479">Metal-binding</keyword>
<keyword evidence="6 11" id="KW-0408">Iron</keyword>
<keyword evidence="3 11" id="KW-0349">Heme</keyword>
<dbReference type="PROSITE" id="PS00821">
    <property type="entry name" value="CYTO_HEME_LYASE_1"/>
    <property type="match status" value="1"/>
</dbReference>
<evidence type="ECO:0000256" key="11">
    <source>
        <dbReference type="RuleBase" id="RU363130"/>
    </source>
</evidence>
<evidence type="ECO:0000313" key="13">
    <source>
        <dbReference type="Proteomes" id="UP000594260"/>
    </source>
</evidence>
<comment type="function">
    <text evidence="11">Lyase that catalyzes the covalent linking of the heme group to the cytochrome C apoprotein to produce the mature functional cytochrome.</text>
</comment>
<dbReference type="AlphaFoldDB" id="A0A7M7JW40"/>